<comment type="function">
    <text evidence="8">Ferredoxins are iron-sulfur proteins that transfer electrons in a wide variety of metabolic reactions.</text>
</comment>
<keyword evidence="6 8" id="KW-0411">Iron-sulfur</keyword>
<dbReference type="Pfam" id="PF13370">
    <property type="entry name" value="Fer4_13"/>
    <property type="match status" value="1"/>
</dbReference>
<keyword evidence="7" id="KW-0003">3Fe-4S</keyword>
<accession>A0ABN3SR86</accession>
<evidence type="ECO:0000256" key="8">
    <source>
        <dbReference type="RuleBase" id="RU368020"/>
    </source>
</evidence>
<name>A0ABN3SR86_9ACTN</name>
<comment type="cofactor">
    <cofactor evidence="1">
        <name>[3Fe-4S] cluster</name>
        <dbReference type="ChEBI" id="CHEBI:21137"/>
    </cofactor>
</comment>
<evidence type="ECO:0000256" key="3">
    <source>
        <dbReference type="ARBA" id="ARBA00022723"/>
    </source>
</evidence>
<evidence type="ECO:0000256" key="7">
    <source>
        <dbReference type="ARBA" id="ARBA00023291"/>
    </source>
</evidence>
<evidence type="ECO:0000256" key="4">
    <source>
        <dbReference type="ARBA" id="ARBA00022982"/>
    </source>
</evidence>
<organism evidence="10 11">
    <name type="scientific">Nonomuraea recticatena</name>
    <dbReference type="NCBI Taxonomy" id="46178"/>
    <lineage>
        <taxon>Bacteria</taxon>
        <taxon>Bacillati</taxon>
        <taxon>Actinomycetota</taxon>
        <taxon>Actinomycetes</taxon>
        <taxon>Streptosporangiales</taxon>
        <taxon>Streptosporangiaceae</taxon>
        <taxon>Nonomuraea</taxon>
    </lineage>
</organism>
<dbReference type="RefSeq" id="WP_346151799.1">
    <property type="nucleotide sequence ID" value="NZ_BAAATE010000021.1"/>
</dbReference>
<dbReference type="PANTHER" id="PTHR36923:SF3">
    <property type="entry name" value="FERREDOXIN"/>
    <property type="match status" value="1"/>
</dbReference>
<dbReference type="InterPro" id="IPR001080">
    <property type="entry name" value="3Fe4S_ferredoxin"/>
</dbReference>
<comment type="caution">
    <text evidence="10">The sequence shown here is derived from an EMBL/GenBank/DDBJ whole genome shotgun (WGS) entry which is preliminary data.</text>
</comment>
<evidence type="ECO:0000256" key="2">
    <source>
        <dbReference type="ARBA" id="ARBA00022448"/>
    </source>
</evidence>
<dbReference type="InterPro" id="IPR017896">
    <property type="entry name" value="4Fe4S_Fe-S-bd"/>
</dbReference>
<evidence type="ECO:0000259" key="9">
    <source>
        <dbReference type="PROSITE" id="PS51379"/>
    </source>
</evidence>
<evidence type="ECO:0000256" key="6">
    <source>
        <dbReference type="ARBA" id="ARBA00023014"/>
    </source>
</evidence>
<dbReference type="Gene3D" id="3.30.70.20">
    <property type="match status" value="1"/>
</dbReference>
<sequence>MRVIADQDRCVAAGQCVLSAPDVFDQREEDGVVMLRDPTPRPDLHDAVRDAVALCPAAAIRAQEGR</sequence>
<evidence type="ECO:0000256" key="1">
    <source>
        <dbReference type="ARBA" id="ARBA00001927"/>
    </source>
</evidence>
<dbReference type="InterPro" id="IPR051269">
    <property type="entry name" value="Fe-S_cluster_ET"/>
</dbReference>
<dbReference type="PROSITE" id="PS51379">
    <property type="entry name" value="4FE4S_FER_2"/>
    <property type="match status" value="1"/>
</dbReference>
<keyword evidence="5 8" id="KW-0408">Iron</keyword>
<dbReference type="PRINTS" id="PR00352">
    <property type="entry name" value="3FE4SFRDOXIN"/>
</dbReference>
<keyword evidence="2 8" id="KW-0813">Transport</keyword>
<reference evidence="10 11" key="1">
    <citation type="journal article" date="2019" name="Int. J. Syst. Evol. Microbiol.">
        <title>The Global Catalogue of Microorganisms (GCM) 10K type strain sequencing project: providing services to taxonomists for standard genome sequencing and annotation.</title>
        <authorList>
            <consortium name="The Broad Institute Genomics Platform"/>
            <consortium name="The Broad Institute Genome Sequencing Center for Infectious Disease"/>
            <person name="Wu L."/>
            <person name="Ma J."/>
        </authorList>
    </citation>
    <scope>NUCLEOTIDE SEQUENCE [LARGE SCALE GENOMIC DNA]</scope>
    <source>
        <strain evidence="10 11">JCM 6835</strain>
    </source>
</reference>
<gene>
    <name evidence="10" type="ORF">GCM10010412_065520</name>
</gene>
<dbReference type="SUPFAM" id="SSF54862">
    <property type="entry name" value="4Fe-4S ferredoxins"/>
    <property type="match status" value="1"/>
</dbReference>
<keyword evidence="3 8" id="KW-0479">Metal-binding</keyword>
<dbReference type="PANTHER" id="PTHR36923">
    <property type="entry name" value="FERREDOXIN"/>
    <property type="match status" value="1"/>
</dbReference>
<dbReference type="EMBL" id="BAAATE010000021">
    <property type="protein sequence ID" value="GAA2680956.1"/>
    <property type="molecule type" value="Genomic_DNA"/>
</dbReference>
<keyword evidence="4 8" id="KW-0249">Electron transport</keyword>
<evidence type="ECO:0000313" key="10">
    <source>
        <dbReference type="EMBL" id="GAA2680956.1"/>
    </source>
</evidence>
<proteinExistence type="predicted"/>
<evidence type="ECO:0000313" key="11">
    <source>
        <dbReference type="Proteomes" id="UP001501666"/>
    </source>
</evidence>
<evidence type="ECO:0000256" key="5">
    <source>
        <dbReference type="ARBA" id="ARBA00023004"/>
    </source>
</evidence>
<protein>
    <recommendedName>
        <fullName evidence="8">Ferredoxin</fullName>
    </recommendedName>
</protein>
<keyword evidence="11" id="KW-1185">Reference proteome</keyword>
<dbReference type="Proteomes" id="UP001501666">
    <property type="component" value="Unassembled WGS sequence"/>
</dbReference>
<feature type="domain" description="4Fe-4S ferredoxin-type" evidence="9">
    <location>
        <begin position="1"/>
        <end position="29"/>
    </location>
</feature>